<proteinExistence type="predicted"/>
<organism evidence="2">
    <name type="scientific">marine sediment metagenome</name>
    <dbReference type="NCBI Taxonomy" id="412755"/>
    <lineage>
        <taxon>unclassified sequences</taxon>
        <taxon>metagenomes</taxon>
        <taxon>ecological metagenomes</taxon>
    </lineage>
</organism>
<sequence length="184" mass="19940">PVPDISVKVEERHTGGKHTIDKSLSIPVPSIEVATATYTPGAVDGAIADDGGDQTDETTQANSPDTNDMTLLPLVPAVNDAYYFGLSSLWDWLCLNIGTAGAGTWTIVWEYWNGSTWVSLPSGYYDTSNGFRNGGKQSVSFVRPTDWATSSIMLMDLYWVRARVSAYTSVTTQPLGTQAWIGTH</sequence>
<evidence type="ECO:0000313" key="2">
    <source>
        <dbReference type="EMBL" id="GAJ13443.1"/>
    </source>
</evidence>
<evidence type="ECO:0000256" key="1">
    <source>
        <dbReference type="SAM" id="MobiDB-lite"/>
    </source>
</evidence>
<reference evidence="2" key="1">
    <citation type="journal article" date="2014" name="Front. Microbiol.">
        <title>High frequency of phylogenetically diverse reductive dehalogenase-homologous genes in deep subseafloor sedimentary metagenomes.</title>
        <authorList>
            <person name="Kawai M."/>
            <person name="Futagami T."/>
            <person name="Toyoda A."/>
            <person name="Takaki Y."/>
            <person name="Nishi S."/>
            <person name="Hori S."/>
            <person name="Arai W."/>
            <person name="Tsubouchi T."/>
            <person name="Morono Y."/>
            <person name="Uchiyama I."/>
            <person name="Ito T."/>
            <person name="Fujiyama A."/>
            <person name="Inagaki F."/>
            <person name="Takami H."/>
        </authorList>
    </citation>
    <scope>NUCLEOTIDE SEQUENCE</scope>
    <source>
        <strain evidence="2">Expedition CK06-06</strain>
    </source>
</reference>
<gene>
    <name evidence="2" type="ORF">S12H4_44141</name>
</gene>
<comment type="caution">
    <text evidence="2">The sequence shown here is derived from an EMBL/GenBank/DDBJ whole genome shotgun (WGS) entry which is preliminary data.</text>
</comment>
<name>X1U7A9_9ZZZZ</name>
<dbReference type="AlphaFoldDB" id="X1U7A9"/>
<accession>X1U7A9</accession>
<feature type="non-terminal residue" evidence="2">
    <location>
        <position position="1"/>
    </location>
</feature>
<dbReference type="EMBL" id="BARW01027167">
    <property type="protein sequence ID" value="GAJ13443.1"/>
    <property type="molecule type" value="Genomic_DNA"/>
</dbReference>
<feature type="region of interest" description="Disordered" evidence="1">
    <location>
        <begin position="44"/>
        <end position="67"/>
    </location>
</feature>
<protein>
    <submittedName>
        <fullName evidence="2">Uncharacterized protein</fullName>
    </submittedName>
</protein>